<gene>
    <name evidence="2" type="ORF">MUN79_26960</name>
</gene>
<evidence type="ECO:0008006" key="4">
    <source>
        <dbReference type="Google" id="ProtNLM"/>
    </source>
</evidence>
<protein>
    <recommendedName>
        <fullName evidence="4">LPS export ABC transporter periplasmic protein LptC</fullName>
    </recommendedName>
</protein>
<dbReference type="KEGG" id="hcu:MUN79_26960"/>
<keyword evidence="3" id="KW-1185">Reference proteome</keyword>
<organism evidence="2 3">
    <name type="scientific">Hymenobacter cellulosilyticus</name>
    <dbReference type="NCBI Taxonomy" id="2932248"/>
    <lineage>
        <taxon>Bacteria</taxon>
        <taxon>Pseudomonadati</taxon>
        <taxon>Bacteroidota</taxon>
        <taxon>Cytophagia</taxon>
        <taxon>Cytophagales</taxon>
        <taxon>Hymenobacteraceae</taxon>
        <taxon>Hymenobacter</taxon>
    </lineage>
</organism>
<proteinExistence type="predicted"/>
<dbReference type="RefSeq" id="WP_244675555.1">
    <property type="nucleotide sequence ID" value="NZ_CP095046.1"/>
</dbReference>
<evidence type="ECO:0000313" key="2">
    <source>
        <dbReference type="EMBL" id="UOQ72160.1"/>
    </source>
</evidence>
<dbReference type="EMBL" id="CP095046">
    <property type="protein sequence ID" value="UOQ72160.1"/>
    <property type="molecule type" value="Genomic_DNA"/>
</dbReference>
<dbReference type="AlphaFoldDB" id="A0A8T9Q8N0"/>
<dbReference type="Gene3D" id="2.60.450.10">
    <property type="entry name" value="Lipopolysaccharide (LPS) transport protein A like domain"/>
    <property type="match status" value="1"/>
</dbReference>
<reference evidence="2" key="1">
    <citation type="submission" date="2022-04" db="EMBL/GenBank/DDBJ databases">
        <title>Hymenobacter sp. isolated from the air.</title>
        <authorList>
            <person name="Won M."/>
            <person name="Lee C.-M."/>
            <person name="Woen H.-Y."/>
            <person name="Kwon S.-W."/>
        </authorList>
    </citation>
    <scope>NUCLEOTIDE SEQUENCE</scope>
    <source>
        <strain evidence="2">5116S-3</strain>
    </source>
</reference>
<dbReference type="Proteomes" id="UP000831796">
    <property type="component" value="Chromosome"/>
</dbReference>
<evidence type="ECO:0000313" key="3">
    <source>
        <dbReference type="Proteomes" id="UP000831796"/>
    </source>
</evidence>
<accession>A0A8T9Q8N0</accession>
<feature type="region of interest" description="Disordered" evidence="1">
    <location>
        <begin position="1"/>
        <end position="40"/>
    </location>
</feature>
<evidence type="ECO:0000256" key="1">
    <source>
        <dbReference type="SAM" id="MobiDB-lite"/>
    </source>
</evidence>
<name>A0A8T9Q8N0_9BACT</name>
<sequence length="161" mass="17148">MPGLSAPAGAGRPSALGADTVRTRPLVTATDTSRAGDSLRVSARPKGDIETTIKYSATDSIRFEVQNKVARLYNKSDIDYGDMELKAQRITIDYSKNLLTAEGAADTTGKVTGKPVFKDGGGTYTAGRINYNFKTKRGKIAEAVTQQGKATCTPKPSRKTS</sequence>